<sequence>MKIQSILVSTALLIATGAAFAQSEAEFDLAFRKQAASTLTREQVKADTVAARAAGQLDTNEANQDIAYMAPRAKNGKVQAQMAAKKQDAQDKTAN</sequence>
<organism evidence="3 4">
    <name type="scientific">Duganella callida</name>
    <dbReference type="NCBI Taxonomy" id="2561932"/>
    <lineage>
        <taxon>Bacteria</taxon>
        <taxon>Pseudomonadati</taxon>
        <taxon>Pseudomonadota</taxon>
        <taxon>Betaproteobacteria</taxon>
        <taxon>Burkholderiales</taxon>
        <taxon>Oxalobacteraceae</taxon>
        <taxon>Telluria group</taxon>
        <taxon>Duganella</taxon>
    </lineage>
</organism>
<feature type="compositionally biased region" description="Basic and acidic residues" evidence="1">
    <location>
        <begin position="85"/>
        <end position="95"/>
    </location>
</feature>
<keyword evidence="2" id="KW-0732">Signal</keyword>
<dbReference type="OrthoDB" id="8781827at2"/>
<dbReference type="AlphaFoldDB" id="A0A4Y9SIB8"/>
<name>A0A4Y9SIB8_9BURK</name>
<gene>
    <name evidence="3" type="ORF">E4L98_09975</name>
</gene>
<dbReference type="RefSeq" id="WP_135201409.1">
    <property type="nucleotide sequence ID" value="NZ_SPVG01000092.1"/>
</dbReference>
<dbReference type="Proteomes" id="UP000297729">
    <property type="component" value="Unassembled WGS sequence"/>
</dbReference>
<evidence type="ECO:0000256" key="1">
    <source>
        <dbReference type="SAM" id="MobiDB-lite"/>
    </source>
</evidence>
<feature type="signal peptide" evidence="2">
    <location>
        <begin position="1"/>
        <end position="21"/>
    </location>
</feature>
<dbReference type="InterPro" id="IPR025421">
    <property type="entry name" value="DUF4148"/>
</dbReference>
<feature type="chain" id="PRO_5021359302" evidence="2">
    <location>
        <begin position="22"/>
        <end position="95"/>
    </location>
</feature>
<keyword evidence="4" id="KW-1185">Reference proteome</keyword>
<dbReference type="EMBL" id="SPVG01000092">
    <property type="protein sequence ID" value="TFW24878.1"/>
    <property type="molecule type" value="Genomic_DNA"/>
</dbReference>
<comment type="caution">
    <text evidence="3">The sequence shown here is derived from an EMBL/GenBank/DDBJ whole genome shotgun (WGS) entry which is preliminary data.</text>
</comment>
<protein>
    <submittedName>
        <fullName evidence="3">DUF4148 domain-containing protein</fullName>
    </submittedName>
</protein>
<dbReference type="Pfam" id="PF13663">
    <property type="entry name" value="DUF4148"/>
    <property type="match status" value="1"/>
</dbReference>
<evidence type="ECO:0000256" key="2">
    <source>
        <dbReference type="SAM" id="SignalP"/>
    </source>
</evidence>
<proteinExistence type="predicted"/>
<accession>A0A4Y9SIB8</accession>
<evidence type="ECO:0000313" key="4">
    <source>
        <dbReference type="Proteomes" id="UP000297729"/>
    </source>
</evidence>
<evidence type="ECO:0000313" key="3">
    <source>
        <dbReference type="EMBL" id="TFW24878.1"/>
    </source>
</evidence>
<feature type="region of interest" description="Disordered" evidence="1">
    <location>
        <begin position="73"/>
        <end position="95"/>
    </location>
</feature>
<reference evidence="3 4" key="1">
    <citation type="submission" date="2019-03" db="EMBL/GenBank/DDBJ databases">
        <title>Draft Genome Sequence of Duganella callidus sp. nov., a Novel Duganella Species Isolated from Cultivated Soil.</title>
        <authorList>
            <person name="Raths R."/>
            <person name="Peta V."/>
            <person name="Bucking H."/>
        </authorList>
    </citation>
    <scope>NUCLEOTIDE SEQUENCE [LARGE SCALE GENOMIC DNA]</scope>
    <source>
        <strain evidence="3 4">DN04</strain>
    </source>
</reference>